<dbReference type="AlphaFoldDB" id="A0A0F3RQG3"/>
<gene>
    <name evidence="10" type="ORF">VC81_11310</name>
</gene>
<dbReference type="PANTHER" id="PTHR43576:SF3">
    <property type="entry name" value="ALPHA-L-ARABINOFURANOSIDASE C"/>
    <property type="match status" value="1"/>
</dbReference>
<dbReference type="EMBL" id="JZCR01000024">
    <property type="protein sequence ID" value="KJW11814.1"/>
    <property type="molecule type" value="Genomic_DNA"/>
</dbReference>
<dbReference type="Pfam" id="PF22848">
    <property type="entry name" value="ASD1_dom"/>
    <property type="match status" value="1"/>
</dbReference>
<dbReference type="InterPro" id="IPR055235">
    <property type="entry name" value="ASD1_cat"/>
</dbReference>
<evidence type="ECO:0000256" key="6">
    <source>
        <dbReference type="ARBA" id="ARBA00022801"/>
    </source>
</evidence>
<evidence type="ECO:0000256" key="7">
    <source>
        <dbReference type="ARBA" id="ARBA00023277"/>
    </source>
</evidence>
<evidence type="ECO:0000259" key="9">
    <source>
        <dbReference type="SMART" id="SM00813"/>
    </source>
</evidence>
<dbReference type="RefSeq" id="WP_045808177.1">
    <property type="nucleotide sequence ID" value="NZ_JZCR01000024.1"/>
</dbReference>
<keyword evidence="8" id="KW-0326">Glycosidase</keyword>
<dbReference type="EC" id="3.2.1.55" evidence="5"/>
<dbReference type="Gene3D" id="3.20.20.80">
    <property type="entry name" value="Glycosidases"/>
    <property type="match status" value="1"/>
</dbReference>
<proteinExistence type="inferred from homology"/>
<dbReference type="Gene3D" id="2.60.40.1180">
    <property type="entry name" value="Golgi alpha-mannosidase II"/>
    <property type="match status" value="1"/>
</dbReference>
<dbReference type="GO" id="GO:0046556">
    <property type="term" value="F:alpha-L-arabinofuranosidase activity"/>
    <property type="evidence" value="ECO:0007669"/>
    <property type="project" value="UniProtKB-EC"/>
</dbReference>
<comment type="similarity">
    <text evidence="3">Belongs to the glycosyl hydrolase 51 family.</text>
</comment>
<organism evidence="10 11">
    <name type="scientific">Levilactobacillus spicheri</name>
    <dbReference type="NCBI Taxonomy" id="216463"/>
    <lineage>
        <taxon>Bacteria</taxon>
        <taxon>Bacillati</taxon>
        <taxon>Bacillota</taxon>
        <taxon>Bacilli</taxon>
        <taxon>Lactobacillales</taxon>
        <taxon>Lactobacillaceae</taxon>
        <taxon>Levilactobacillus</taxon>
    </lineage>
</organism>
<evidence type="ECO:0000256" key="8">
    <source>
        <dbReference type="ARBA" id="ARBA00023295"/>
    </source>
</evidence>
<dbReference type="SUPFAM" id="SSF51445">
    <property type="entry name" value="(Trans)glycosidases"/>
    <property type="match status" value="1"/>
</dbReference>
<evidence type="ECO:0000313" key="11">
    <source>
        <dbReference type="Proteomes" id="UP000033491"/>
    </source>
</evidence>
<comment type="pathway">
    <text evidence="2">Glycan metabolism.</text>
</comment>
<dbReference type="GO" id="GO:0046373">
    <property type="term" value="P:L-arabinose metabolic process"/>
    <property type="evidence" value="ECO:0007669"/>
    <property type="project" value="InterPro"/>
</dbReference>
<evidence type="ECO:0000256" key="3">
    <source>
        <dbReference type="ARBA" id="ARBA00007186"/>
    </source>
</evidence>
<evidence type="ECO:0000256" key="1">
    <source>
        <dbReference type="ARBA" id="ARBA00001462"/>
    </source>
</evidence>
<dbReference type="Proteomes" id="UP000033491">
    <property type="component" value="Unassembled WGS sequence"/>
</dbReference>
<dbReference type="SMART" id="SM00813">
    <property type="entry name" value="Alpha-L-AF_C"/>
    <property type="match status" value="1"/>
</dbReference>
<dbReference type="InterPro" id="IPR017853">
    <property type="entry name" value="GH"/>
</dbReference>
<evidence type="ECO:0000256" key="4">
    <source>
        <dbReference type="ARBA" id="ARBA00011165"/>
    </source>
</evidence>
<comment type="catalytic activity">
    <reaction evidence="1">
        <text>Hydrolysis of terminal non-reducing alpha-L-arabinofuranoside residues in alpha-L-arabinosides.</text>
        <dbReference type="EC" id="3.2.1.55"/>
    </reaction>
</comment>
<dbReference type="PANTHER" id="PTHR43576">
    <property type="entry name" value="ALPHA-L-ARABINOFURANOSIDASE C-RELATED"/>
    <property type="match status" value="1"/>
</dbReference>
<comment type="caution">
    <text evidence="10">The sequence shown here is derived from an EMBL/GenBank/DDBJ whole genome shotgun (WGS) entry which is preliminary data.</text>
</comment>
<keyword evidence="7" id="KW-0119">Carbohydrate metabolism</keyword>
<feature type="domain" description="Alpha-L-arabinofuranosidase C-terminal" evidence="9">
    <location>
        <begin position="301"/>
        <end position="498"/>
    </location>
</feature>
<dbReference type="STRING" id="216463.VC81_11310"/>
<dbReference type="Pfam" id="PF06964">
    <property type="entry name" value="Alpha-L-AF_C"/>
    <property type="match status" value="1"/>
</dbReference>
<comment type="subunit">
    <text evidence="4">Homohexamer; trimer of dimers.</text>
</comment>
<protein>
    <recommendedName>
        <fullName evidence="5">non-reducing end alpha-L-arabinofuranosidase</fullName>
        <ecNumber evidence="5">3.2.1.55</ecNumber>
    </recommendedName>
</protein>
<evidence type="ECO:0000256" key="2">
    <source>
        <dbReference type="ARBA" id="ARBA00004881"/>
    </source>
</evidence>
<evidence type="ECO:0000313" key="10">
    <source>
        <dbReference type="EMBL" id="KJW11814.1"/>
    </source>
</evidence>
<dbReference type="OrthoDB" id="9758333at2"/>
<accession>A0A0F3RQG3</accession>
<sequence>MTTLHIYQEQHFDVRPQLFGSFLEHMGTVIYTGIYEPQHPTATTEGFRGDVLKLVQNLGLKTVRYPGGNYTSSYHWEDTIGPKTARPKRMNLAWQALETNQFGLDEFFQWCEQAQIDNPILTVNLGTRGIDDALHELEYVNGQLDTDWANLRRKNGHAEPYHVKYWCLGNELDGPWQVAKKTPEAYGALANETSKAMKLMDPSIQTILVGSSTPRLNTYPSWDFKVLMEAYENVDYIAMHDYVDRGQSETLDQDDRRDEDDLPTYLARSREFDKQIDEIETIADAVKALKRSDKVMKISFDEWNVHRPSLKPTQPWSQHNPVDWCYFNLADTLLFGSMALAILRHGDRVKLSCQALLVNTIPLILTDEGGHAWANPTYYVIQSLIANLSDQSKVLASTLPDGEQYSTPRYQDVPVVDQVVLDTGTAYVVYAVNRGAKPQSVTIDLPQAVRQGTQQQLTGQLDDQNTRERPDTLTLKAVSDFDIAAGQAQQSATLAAYSWNVLTFKY</sequence>
<dbReference type="GO" id="GO:0000272">
    <property type="term" value="P:polysaccharide catabolic process"/>
    <property type="evidence" value="ECO:0007669"/>
    <property type="project" value="TreeGrafter"/>
</dbReference>
<dbReference type="SUPFAM" id="SSF51011">
    <property type="entry name" value="Glycosyl hydrolase domain"/>
    <property type="match status" value="1"/>
</dbReference>
<keyword evidence="6" id="KW-0378">Hydrolase</keyword>
<dbReference type="InterPro" id="IPR010720">
    <property type="entry name" value="Alpha-L-AF_C"/>
</dbReference>
<name>A0A0F3RQG3_9LACO</name>
<dbReference type="InterPro" id="IPR013780">
    <property type="entry name" value="Glyco_hydro_b"/>
</dbReference>
<dbReference type="PATRIC" id="fig|216463.3.peg.1519"/>
<reference evidence="10 11" key="1">
    <citation type="submission" date="2015-03" db="EMBL/GenBank/DDBJ databases">
        <authorList>
            <person name="Zheng J."/>
            <person name="Ganezle M."/>
        </authorList>
    </citation>
    <scope>NUCLEOTIDE SEQUENCE [LARGE SCALE GENOMIC DNA]</scope>
    <source>
        <strain evidence="10 11">LP38</strain>
    </source>
</reference>
<evidence type="ECO:0000256" key="5">
    <source>
        <dbReference type="ARBA" id="ARBA00012670"/>
    </source>
</evidence>